<reference evidence="2" key="1">
    <citation type="submission" date="2017-06" db="EMBL/GenBank/DDBJ databases">
        <authorList>
            <person name="Cremers G."/>
        </authorList>
    </citation>
    <scope>NUCLEOTIDE SEQUENCE [LARGE SCALE GENOMIC DNA]</scope>
</reference>
<organism evidence="1 2">
    <name type="scientific">Candidatus Methanoperedens nitratireducens</name>
    <dbReference type="NCBI Taxonomy" id="1392998"/>
    <lineage>
        <taxon>Archaea</taxon>
        <taxon>Methanobacteriati</taxon>
        <taxon>Methanobacteriota</taxon>
        <taxon>Stenosarchaea group</taxon>
        <taxon>Methanomicrobia</taxon>
        <taxon>Methanosarcinales</taxon>
        <taxon>ANME-2 cluster</taxon>
        <taxon>Candidatus Methanoperedentaceae</taxon>
        <taxon>Candidatus Methanoperedens</taxon>
    </lineage>
</organism>
<dbReference type="OrthoDB" id="376963at2157"/>
<sequence length="132" mass="15262">MAEVMAERQTHENFHRMAENFKRCLRDMGYKDVKVGYPLEVLENRELNTTFVIDHGEAVIPTTINIRMKAKGVWTYIYMPQPEIERKGKSELTERRYDETGELVPCQECGCIDFVKKGEEYACAICCQSNSG</sequence>
<dbReference type="RefSeq" id="WP_096203721.1">
    <property type="nucleotide sequence ID" value="NZ_FZMP01000018.1"/>
</dbReference>
<proteinExistence type="predicted"/>
<name>A0A284VJE9_9EURY</name>
<keyword evidence="2" id="KW-1185">Reference proteome</keyword>
<evidence type="ECO:0000313" key="2">
    <source>
        <dbReference type="Proteomes" id="UP000218615"/>
    </source>
</evidence>
<protein>
    <submittedName>
        <fullName evidence="1">Uncharacterized protein</fullName>
    </submittedName>
</protein>
<dbReference type="AlphaFoldDB" id="A0A284VJE9"/>
<dbReference type="Proteomes" id="UP000218615">
    <property type="component" value="Unassembled WGS sequence"/>
</dbReference>
<gene>
    <name evidence="1" type="ORF">MNV_1140023</name>
</gene>
<accession>A0A284VJE9</accession>
<evidence type="ECO:0000313" key="1">
    <source>
        <dbReference type="EMBL" id="SNQ59327.1"/>
    </source>
</evidence>
<dbReference type="EMBL" id="FZMP01000018">
    <property type="protein sequence ID" value="SNQ59327.1"/>
    <property type="molecule type" value="Genomic_DNA"/>
</dbReference>